<organism evidence="3 4">
    <name type="scientific">Dunaliella salina</name>
    <name type="common">Green alga</name>
    <name type="synonym">Protococcus salinus</name>
    <dbReference type="NCBI Taxonomy" id="3046"/>
    <lineage>
        <taxon>Eukaryota</taxon>
        <taxon>Viridiplantae</taxon>
        <taxon>Chlorophyta</taxon>
        <taxon>core chlorophytes</taxon>
        <taxon>Chlorophyceae</taxon>
        <taxon>CS clade</taxon>
        <taxon>Chlamydomonadales</taxon>
        <taxon>Dunaliellaceae</taxon>
        <taxon>Dunaliella</taxon>
    </lineage>
</organism>
<feature type="compositionally biased region" description="Polar residues" evidence="2">
    <location>
        <begin position="530"/>
        <end position="543"/>
    </location>
</feature>
<feature type="compositionally biased region" description="Low complexity" evidence="2">
    <location>
        <begin position="659"/>
        <end position="668"/>
    </location>
</feature>
<comment type="caution">
    <text evidence="3">The sequence shown here is derived from an EMBL/GenBank/DDBJ whole genome shotgun (WGS) entry which is preliminary data.</text>
</comment>
<feature type="compositionally biased region" description="Low complexity" evidence="2">
    <location>
        <begin position="676"/>
        <end position="685"/>
    </location>
</feature>
<evidence type="ECO:0000313" key="3">
    <source>
        <dbReference type="EMBL" id="KAF5826506.1"/>
    </source>
</evidence>
<keyword evidence="1" id="KW-0175">Coiled coil</keyword>
<evidence type="ECO:0000256" key="1">
    <source>
        <dbReference type="SAM" id="Coils"/>
    </source>
</evidence>
<name>A0ABQ7FVU9_DUNSA</name>
<feature type="compositionally biased region" description="Polar residues" evidence="2">
    <location>
        <begin position="512"/>
        <end position="521"/>
    </location>
</feature>
<feature type="compositionally biased region" description="Polar residues" evidence="2">
    <location>
        <begin position="551"/>
        <end position="573"/>
    </location>
</feature>
<protein>
    <submittedName>
        <fullName evidence="3">Uncharacterized protein</fullName>
    </submittedName>
</protein>
<proteinExistence type="predicted"/>
<feature type="region of interest" description="Disordered" evidence="2">
    <location>
        <begin position="512"/>
        <end position="754"/>
    </location>
</feature>
<feature type="compositionally biased region" description="Low complexity" evidence="2">
    <location>
        <begin position="403"/>
        <end position="415"/>
    </location>
</feature>
<sequence>MVFGCFSGDKEGKRHAQSQLKFLEEQNLELANALNEWQALVRQLQQEGESLKSENAGLGATVEQHEHTIEQQASEARNAEAEALELRQSLDEARGQCNELQMLLEGSVNECAQLDSLLAAEQNTVAELQEQIEGYKSDKDYLMEALEKREKALRMAEQVMDACMVDMMQTSKGQGPPCLNWGDEDLDGLAGADLAGADRASSGACGLLKGVLGSGLEDGPLKGVDSKGPEAHISPRAHSSSRDASAAAAGGAGGQDSTVLALQSLPPRSSQFQVPPGAQEDGGGVPSVQRSQSPDMRTMGLRHSIQATKLVLAQSRSSMSRRPSSAPEAKDAQLSSKASGGAVELEGAAVSQAATQGRSKAAHSPSRSVRSSGGLDTEAGGNGLRCSSHSSISDSVQDKQAPGSVRNSNSSSVARGGVGVSGGDKGPAAASRSNSARSSRSTSARCEAALAGAGAQGTEAKHSAEMQTPPSSGKNAAARGSANGVLDSLVGSVVYDAMGPSPIQSSAHFNASVASSGTGALSLQDERSRASQQGGEAQGNSTARSEEYTRAMSSAATANVRHSNSNSGVSTSLDAAKQQQQQLPQAQPQAAHPQAAAGSLAHAVAMAMQSPQDGRNKDWLHQQQQQQHQLGESGSSVGGSVNHSCNSTDKDAALLRFPGNASSRAGSGSSAGGGASLTAAAAAMSGSGGGGQGGEGRVGVRKGPSVRGPTGVLPGSRPSPLKLGAKLDTVKAHRSSGSSGEDVARDADQATKVA</sequence>
<feature type="coiled-coil region" evidence="1">
    <location>
        <begin position="13"/>
        <end position="145"/>
    </location>
</feature>
<feature type="compositionally biased region" description="Gly residues" evidence="2">
    <location>
        <begin position="686"/>
        <end position="697"/>
    </location>
</feature>
<feature type="compositionally biased region" description="Polar residues" evidence="2">
    <location>
        <begin position="465"/>
        <end position="474"/>
    </location>
</feature>
<feature type="region of interest" description="Disordered" evidence="2">
    <location>
        <begin position="219"/>
        <end position="255"/>
    </location>
</feature>
<evidence type="ECO:0000313" key="4">
    <source>
        <dbReference type="Proteomes" id="UP000815325"/>
    </source>
</evidence>
<accession>A0ABQ7FVU9</accession>
<feature type="region of interest" description="Disordered" evidence="2">
    <location>
        <begin position="268"/>
        <end position="480"/>
    </location>
</feature>
<dbReference type="PANTHER" id="PTHR18947:SF28">
    <property type="entry name" value="GIRDIN, ISOFORM A"/>
    <property type="match status" value="1"/>
</dbReference>
<feature type="compositionally biased region" description="Low complexity" evidence="2">
    <location>
        <begin position="575"/>
        <end position="597"/>
    </location>
</feature>
<feature type="compositionally biased region" description="Low complexity" evidence="2">
    <location>
        <begin position="315"/>
        <end position="325"/>
    </location>
</feature>
<feature type="compositionally biased region" description="Low complexity" evidence="2">
    <location>
        <begin position="621"/>
        <end position="641"/>
    </location>
</feature>
<feature type="compositionally biased region" description="Basic and acidic residues" evidence="2">
    <location>
        <begin position="742"/>
        <end position="754"/>
    </location>
</feature>
<reference evidence="3" key="1">
    <citation type="submission" date="2017-08" db="EMBL/GenBank/DDBJ databases">
        <authorList>
            <person name="Polle J.E."/>
            <person name="Barry K."/>
            <person name="Cushman J."/>
            <person name="Schmutz J."/>
            <person name="Tran D."/>
            <person name="Hathwaick L.T."/>
            <person name="Yim W.C."/>
            <person name="Jenkins J."/>
            <person name="Mckie-Krisberg Z.M."/>
            <person name="Prochnik S."/>
            <person name="Lindquist E."/>
            <person name="Dockter R.B."/>
            <person name="Adam C."/>
            <person name="Molina H."/>
            <person name="Bunkerborg J."/>
            <person name="Jin E."/>
            <person name="Buchheim M."/>
            <person name="Magnuson J."/>
        </authorList>
    </citation>
    <scope>NUCLEOTIDE SEQUENCE</scope>
    <source>
        <strain evidence="3">CCAP 19/18</strain>
    </source>
</reference>
<evidence type="ECO:0000256" key="2">
    <source>
        <dbReference type="SAM" id="MobiDB-lite"/>
    </source>
</evidence>
<keyword evidence="4" id="KW-1185">Reference proteome</keyword>
<dbReference type="Proteomes" id="UP000815325">
    <property type="component" value="Unassembled WGS sequence"/>
</dbReference>
<dbReference type="EMBL" id="MU070871">
    <property type="protein sequence ID" value="KAF5826506.1"/>
    <property type="molecule type" value="Genomic_DNA"/>
</dbReference>
<feature type="compositionally biased region" description="Gly residues" evidence="2">
    <location>
        <begin position="416"/>
        <end position="425"/>
    </location>
</feature>
<dbReference type="PANTHER" id="PTHR18947">
    <property type="entry name" value="HOOK PROTEINS"/>
    <property type="match status" value="1"/>
</dbReference>
<gene>
    <name evidence="3" type="ORF">DUNSADRAFT_2874</name>
</gene>
<feature type="compositionally biased region" description="Low complexity" evidence="2">
    <location>
        <begin position="428"/>
        <end position="458"/>
    </location>
</feature>